<gene>
    <name evidence="2" type="ORF">GAS37_06890</name>
</gene>
<comment type="caution">
    <text evidence="2">The sequence shown here is derived from an EMBL/GenBank/DDBJ whole genome shotgun (WGS) entry which is preliminary data.</text>
</comment>
<evidence type="ECO:0000313" key="3">
    <source>
        <dbReference type="Proteomes" id="UP000470332"/>
    </source>
</evidence>
<proteinExistence type="predicted"/>
<evidence type="ECO:0000313" key="2">
    <source>
        <dbReference type="EMBL" id="KAB3863664.1"/>
    </source>
</evidence>
<dbReference type="EMBL" id="WCXA01000011">
    <property type="protein sequence ID" value="KAB3863664.1"/>
    <property type="molecule type" value="Genomic_DNA"/>
</dbReference>
<dbReference type="InterPro" id="IPR055446">
    <property type="entry name" value="RecD2_N_OB"/>
</dbReference>
<evidence type="ECO:0000259" key="1">
    <source>
        <dbReference type="Pfam" id="PF23139"/>
    </source>
</evidence>
<name>A0A7J5G9G3_PHOVU</name>
<dbReference type="AlphaFoldDB" id="A0A7J5G9G3"/>
<accession>A0A7J5G9G3</accession>
<sequence>MTHYNIGMQKLRCIIERITYQNFQNEYSVIKVKVKGYNDLLTLAGNLLEVPAASVLLCEGDWKVDIV</sequence>
<protein>
    <recommendedName>
        <fullName evidence="1">ATP-dependent RecD2 DNA helicase OB-fold domain-containing protein</fullName>
    </recommendedName>
</protein>
<dbReference type="Proteomes" id="UP000470332">
    <property type="component" value="Unassembled WGS sequence"/>
</dbReference>
<feature type="domain" description="ATP-dependent RecD2 DNA helicase OB-fold" evidence="1">
    <location>
        <begin position="8"/>
        <end position="64"/>
    </location>
</feature>
<organism evidence="2 3">
    <name type="scientific">Phocaeicola vulgatus</name>
    <name type="common">Bacteroides vulgatus</name>
    <dbReference type="NCBI Taxonomy" id="821"/>
    <lineage>
        <taxon>Bacteria</taxon>
        <taxon>Pseudomonadati</taxon>
        <taxon>Bacteroidota</taxon>
        <taxon>Bacteroidia</taxon>
        <taxon>Bacteroidales</taxon>
        <taxon>Bacteroidaceae</taxon>
        <taxon>Phocaeicola</taxon>
    </lineage>
</organism>
<dbReference type="Pfam" id="PF23139">
    <property type="entry name" value="OB_YrrC"/>
    <property type="match status" value="1"/>
</dbReference>
<reference evidence="2 3" key="1">
    <citation type="journal article" date="2019" name="Nat. Med.">
        <title>A library of human gut bacterial isolates paired with longitudinal multiomics data enables mechanistic microbiome research.</title>
        <authorList>
            <person name="Poyet M."/>
            <person name="Groussin M."/>
            <person name="Gibbons S.M."/>
            <person name="Avila-Pacheco J."/>
            <person name="Jiang X."/>
            <person name="Kearney S.M."/>
            <person name="Perrotta A.R."/>
            <person name="Berdy B."/>
            <person name="Zhao S."/>
            <person name="Lieberman T.D."/>
            <person name="Swanson P.K."/>
            <person name="Smith M."/>
            <person name="Roesemann S."/>
            <person name="Alexander J.E."/>
            <person name="Rich S.A."/>
            <person name="Livny J."/>
            <person name="Vlamakis H."/>
            <person name="Clish C."/>
            <person name="Bullock K."/>
            <person name="Deik A."/>
            <person name="Scott J."/>
            <person name="Pierce K.A."/>
            <person name="Xavier R.J."/>
            <person name="Alm E.J."/>
        </authorList>
    </citation>
    <scope>NUCLEOTIDE SEQUENCE [LARGE SCALE GENOMIC DNA]</scope>
    <source>
        <strain evidence="2 3">BIOML-A9</strain>
    </source>
</reference>